<dbReference type="SMART" id="SM00873">
    <property type="entry name" value="B3_4"/>
    <property type="match status" value="1"/>
</dbReference>
<keyword evidence="12 15" id="KW-0648">Protein biosynthesis</keyword>
<dbReference type="GO" id="GO:0009328">
    <property type="term" value="C:phenylalanine-tRNA ligase complex"/>
    <property type="evidence" value="ECO:0007669"/>
    <property type="project" value="TreeGrafter"/>
</dbReference>
<sequence length="775" mass="83164">MQLSYNWLTELLPNLSAAPAEIAEILTMHSFETTVTGTVAIDPHVRTARITRLIPHPNADRLQLAEIDIGQGGRLTVVCGAPNISIGSIVAYAAPGARIVEDSGSRFTLAKATIRGQESAGMLASPRELGLGSHHTGVLLLPVDTPVGTPLSSHIPPDTLLDADVTPNRAHDCMSHLGIARELAALLELTVAEPTARPLPAGPPPDWEVTVENPIDSPRYLGIPVSNVSIDDSPLWLQARLFAVGQRPINNVVDITNYVMFEQGNPLHAFAADRLPAKHIAVRSAHTGEIITTLDGKQLRLQPRQLVIDSGGTAVAVAGIIGGSGTNVAAGTRNLLLEAANFRAYAIQQTSAELRLATESSKRFARGLSPVTAAAAAARAVTLLTDLAGGQPLGLIDRYPHPIRRTRITFRPARVSAVFGSAVSSPVLAGILTRLRCAVEEETHAVWHVTPPPDRLDLTGEHDLIEEAVRVRGFENIPARSPDRQHRRRVPRTVTIREQIRDALASAGSVEVYNRPFEKMQIARKLGISTDAAVAIANPIGPEQAYLRISLLPRLLDNLLANKGEVRLAHSSRSRNVFEIGTVWRTGEGGKIPGVIEEEYAAAVLVDGRDAAALAGSILQLFKTNDTAMQTVSVGRCAPAALTALKLPATIQCLEINISQLLMHLNEEPVYQPPSPVAVKTYQPISKYPPAYRDISLLVAPGTSAEQVQGIIERAGGVLVADTDLFDVYDGDEKTSYAFHIKYQSDSRTLSDDEITAAHQRICAALAAEIGAEIR</sequence>
<dbReference type="InterPro" id="IPR041616">
    <property type="entry name" value="PheRS_beta_core"/>
</dbReference>
<dbReference type="SUPFAM" id="SSF54991">
    <property type="entry name" value="Anticodon-binding domain of PheRS"/>
    <property type="match status" value="1"/>
</dbReference>
<feature type="binding site" evidence="15">
    <location>
        <position position="466"/>
    </location>
    <ligand>
        <name>Mg(2+)</name>
        <dbReference type="ChEBI" id="CHEBI:18420"/>
        <note>shared with alpha subunit</note>
    </ligand>
</feature>
<gene>
    <name evidence="15 20" type="primary">pheT</name>
    <name evidence="20" type="ORF">COT71_03140</name>
</gene>
<dbReference type="GO" id="GO:0004826">
    <property type="term" value="F:phenylalanine-tRNA ligase activity"/>
    <property type="evidence" value="ECO:0007669"/>
    <property type="project" value="UniProtKB-UniRule"/>
</dbReference>
<evidence type="ECO:0000256" key="10">
    <source>
        <dbReference type="ARBA" id="ARBA00022842"/>
    </source>
</evidence>
<dbReference type="InterPro" id="IPR005147">
    <property type="entry name" value="tRNA_synthase_B5-dom"/>
</dbReference>
<evidence type="ECO:0000313" key="20">
    <source>
        <dbReference type="EMBL" id="PIT97996.1"/>
    </source>
</evidence>
<evidence type="ECO:0000256" key="12">
    <source>
        <dbReference type="ARBA" id="ARBA00022917"/>
    </source>
</evidence>
<dbReference type="Pfam" id="PF03484">
    <property type="entry name" value="B5"/>
    <property type="match status" value="1"/>
</dbReference>
<dbReference type="Pfam" id="PF03483">
    <property type="entry name" value="B3_4"/>
    <property type="match status" value="1"/>
</dbReference>
<dbReference type="Gene3D" id="3.30.930.10">
    <property type="entry name" value="Bira Bifunctional Protein, Domain 2"/>
    <property type="match status" value="1"/>
</dbReference>
<protein>
    <recommendedName>
        <fullName evidence="15">Phenylalanine--tRNA ligase beta subunit</fullName>
        <ecNumber evidence="15">6.1.1.20</ecNumber>
    </recommendedName>
    <alternativeName>
        <fullName evidence="15">Phenylalanyl-tRNA synthetase beta subunit</fullName>
        <shortName evidence="15">PheRS</shortName>
    </alternativeName>
</protein>
<dbReference type="Gene3D" id="2.40.50.140">
    <property type="entry name" value="Nucleic acid-binding proteins"/>
    <property type="match status" value="1"/>
</dbReference>
<comment type="similarity">
    <text evidence="2 15">Belongs to the phenylalanyl-tRNA synthetase beta subunit family. Type 1 subfamily.</text>
</comment>
<dbReference type="EC" id="6.1.1.20" evidence="15"/>
<dbReference type="SMART" id="SM00874">
    <property type="entry name" value="B5"/>
    <property type="match status" value="1"/>
</dbReference>
<feature type="binding site" evidence="15">
    <location>
        <position position="457"/>
    </location>
    <ligand>
        <name>Mg(2+)</name>
        <dbReference type="ChEBI" id="CHEBI:18420"/>
        <note>shared with alpha subunit</note>
    </ligand>
</feature>
<feature type="domain" description="B5" evidence="19">
    <location>
        <begin position="403"/>
        <end position="479"/>
    </location>
</feature>
<dbReference type="Pfam" id="PF03147">
    <property type="entry name" value="FDX-ACB"/>
    <property type="match status" value="1"/>
</dbReference>
<comment type="catalytic activity">
    <reaction evidence="14 15">
        <text>tRNA(Phe) + L-phenylalanine + ATP = L-phenylalanyl-tRNA(Phe) + AMP + diphosphate + H(+)</text>
        <dbReference type="Rhea" id="RHEA:19413"/>
        <dbReference type="Rhea" id="RHEA-COMP:9668"/>
        <dbReference type="Rhea" id="RHEA-COMP:9699"/>
        <dbReference type="ChEBI" id="CHEBI:15378"/>
        <dbReference type="ChEBI" id="CHEBI:30616"/>
        <dbReference type="ChEBI" id="CHEBI:33019"/>
        <dbReference type="ChEBI" id="CHEBI:58095"/>
        <dbReference type="ChEBI" id="CHEBI:78442"/>
        <dbReference type="ChEBI" id="CHEBI:78531"/>
        <dbReference type="ChEBI" id="CHEBI:456215"/>
        <dbReference type="EC" id="6.1.1.20"/>
    </reaction>
</comment>
<dbReference type="Proteomes" id="UP000230731">
    <property type="component" value="Unassembled WGS sequence"/>
</dbReference>
<evidence type="ECO:0000256" key="7">
    <source>
        <dbReference type="ARBA" id="ARBA00022723"/>
    </source>
</evidence>
<dbReference type="InterPro" id="IPR012340">
    <property type="entry name" value="NA-bd_OB-fold"/>
</dbReference>
<evidence type="ECO:0000313" key="21">
    <source>
        <dbReference type="Proteomes" id="UP000230731"/>
    </source>
</evidence>
<feature type="binding site" evidence="15">
    <location>
        <position position="467"/>
    </location>
    <ligand>
        <name>Mg(2+)</name>
        <dbReference type="ChEBI" id="CHEBI:18420"/>
        <note>shared with alpha subunit</note>
    </ligand>
</feature>
<evidence type="ECO:0000256" key="5">
    <source>
        <dbReference type="ARBA" id="ARBA00022555"/>
    </source>
</evidence>
<dbReference type="PROSITE" id="PS51447">
    <property type="entry name" value="FDX_ACB"/>
    <property type="match status" value="1"/>
</dbReference>
<dbReference type="CDD" id="cd02796">
    <property type="entry name" value="tRNA_bind_bactPheRS"/>
    <property type="match status" value="1"/>
</dbReference>
<evidence type="ECO:0000256" key="2">
    <source>
        <dbReference type="ARBA" id="ARBA00008653"/>
    </source>
</evidence>
<evidence type="ECO:0000256" key="6">
    <source>
        <dbReference type="ARBA" id="ARBA00022598"/>
    </source>
</evidence>
<evidence type="ECO:0000259" key="18">
    <source>
        <dbReference type="PROSITE" id="PS51447"/>
    </source>
</evidence>
<dbReference type="InterPro" id="IPR005146">
    <property type="entry name" value="B3/B4_tRNA-bd"/>
</dbReference>
<dbReference type="InterPro" id="IPR009061">
    <property type="entry name" value="DNA-bd_dom_put_sf"/>
</dbReference>
<comment type="subcellular location">
    <subcellularLocation>
        <location evidence="1 15">Cytoplasm</location>
    </subcellularLocation>
</comment>
<dbReference type="InterPro" id="IPR045864">
    <property type="entry name" value="aa-tRNA-synth_II/BPL/LPL"/>
</dbReference>
<dbReference type="InterPro" id="IPR020825">
    <property type="entry name" value="Phe-tRNA_synthase-like_B3/B4"/>
</dbReference>
<keyword evidence="11 16" id="KW-0694">RNA-binding</keyword>
<dbReference type="Gene3D" id="3.30.56.10">
    <property type="match status" value="2"/>
</dbReference>
<dbReference type="AlphaFoldDB" id="A0A2M6WYZ6"/>
<dbReference type="EMBL" id="PEZP01000038">
    <property type="protein sequence ID" value="PIT97996.1"/>
    <property type="molecule type" value="Genomic_DNA"/>
</dbReference>
<dbReference type="SUPFAM" id="SSF55681">
    <property type="entry name" value="Class II aaRS and biotin synthetases"/>
    <property type="match status" value="1"/>
</dbReference>
<keyword evidence="7 15" id="KW-0479">Metal-binding</keyword>
<dbReference type="HAMAP" id="MF_00283">
    <property type="entry name" value="Phe_tRNA_synth_beta1"/>
    <property type="match status" value="1"/>
</dbReference>
<evidence type="ECO:0000256" key="11">
    <source>
        <dbReference type="ARBA" id="ARBA00022884"/>
    </source>
</evidence>
<feature type="domain" description="FDX-ACB" evidence="18">
    <location>
        <begin position="686"/>
        <end position="775"/>
    </location>
</feature>
<evidence type="ECO:0000259" key="19">
    <source>
        <dbReference type="PROSITE" id="PS51483"/>
    </source>
</evidence>
<comment type="subunit">
    <text evidence="3 15">Tetramer of two alpha and two beta subunits.</text>
</comment>
<evidence type="ECO:0000256" key="15">
    <source>
        <dbReference type="HAMAP-Rule" id="MF_00283"/>
    </source>
</evidence>
<evidence type="ECO:0000256" key="1">
    <source>
        <dbReference type="ARBA" id="ARBA00004496"/>
    </source>
</evidence>
<dbReference type="GO" id="GO:0005524">
    <property type="term" value="F:ATP binding"/>
    <property type="evidence" value="ECO:0007669"/>
    <property type="project" value="UniProtKB-UniRule"/>
</dbReference>
<evidence type="ECO:0000259" key="17">
    <source>
        <dbReference type="PROSITE" id="PS50886"/>
    </source>
</evidence>
<dbReference type="Gene3D" id="3.50.40.10">
    <property type="entry name" value="Phenylalanyl-trna Synthetase, Chain B, domain 3"/>
    <property type="match status" value="1"/>
</dbReference>
<dbReference type="GO" id="GO:0006432">
    <property type="term" value="P:phenylalanyl-tRNA aminoacylation"/>
    <property type="evidence" value="ECO:0007669"/>
    <property type="project" value="UniProtKB-UniRule"/>
</dbReference>
<dbReference type="SMART" id="SM00896">
    <property type="entry name" value="FDX-ACB"/>
    <property type="match status" value="1"/>
</dbReference>
<evidence type="ECO:0000256" key="9">
    <source>
        <dbReference type="ARBA" id="ARBA00022840"/>
    </source>
</evidence>
<keyword evidence="6 15" id="KW-0436">Ligase</keyword>
<dbReference type="InterPro" id="IPR002547">
    <property type="entry name" value="tRNA-bd_dom"/>
</dbReference>
<dbReference type="NCBIfam" id="TIGR00472">
    <property type="entry name" value="pheT_bact"/>
    <property type="match status" value="1"/>
</dbReference>
<dbReference type="PROSITE" id="PS51483">
    <property type="entry name" value="B5"/>
    <property type="match status" value="1"/>
</dbReference>
<evidence type="ECO:0000256" key="13">
    <source>
        <dbReference type="ARBA" id="ARBA00023146"/>
    </source>
</evidence>
<reference evidence="21" key="1">
    <citation type="submission" date="2017-09" db="EMBL/GenBank/DDBJ databases">
        <title>Depth-based differentiation of microbial function through sediment-hosted aquifers and enrichment of novel symbionts in the deep terrestrial subsurface.</title>
        <authorList>
            <person name="Probst A.J."/>
            <person name="Ladd B."/>
            <person name="Jarett J.K."/>
            <person name="Geller-Mcgrath D.E."/>
            <person name="Sieber C.M.K."/>
            <person name="Emerson J.B."/>
            <person name="Anantharaman K."/>
            <person name="Thomas B.C."/>
            <person name="Malmstrom R."/>
            <person name="Stieglmeier M."/>
            <person name="Klingl A."/>
            <person name="Woyke T."/>
            <person name="Ryan C.M."/>
            <person name="Banfield J.F."/>
        </authorList>
    </citation>
    <scope>NUCLEOTIDE SEQUENCE [LARGE SCALE GENOMIC DNA]</scope>
</reference>
<evidence type="ECO:0000256" key="3">
    <source>
        <dbReference type="ARBA" id="ARBA00011209"/>
    </source>
</evidence>
<dbReference type="SUPFAM" id="SSF56037">
    <property type="entry name" value="PheT/TilS domain"/>
    <property type="match status" value="1"/>
</dbReference>
<dbReference type="InterPro" id="IPR004532">
    <property type="entry name" value="Phe-tRNA-ligase_IIc_bsu_bact"/>
</dbReference>
<keyword evidence="5 16" id="KW-0820">tRNA-binding</keyword>
<dbReference type="Gene3D" id="3.30.70.380">
    <property type="entry name" value="Ferrodoxin-fold anticodon-binding domain"/>
    <property type="match status" value="1"/>
</dbReference>
<dbReference type="PROSITE" id="PS50886">
    <property type="entry name" value="TRBD"/>
    <property type="match status" value="1"/>
</dbReference>
<dbReference type="InterPro" id="IPR036690">
    <property type="entry name" value="Fdx_antiC-bd_sf"/>
</dbReference>
<accession>A0A2M6WYZ6</accession>
<dbReference type="Pfam" id="PF17759">
    <property type="entry name" value="tRNA_synthFbeta"/>
    <property type="match status" value="1"/>
</dbReference>
<dbReference type="PANTHER" id="PTHR10947">
    <property type="entry name" value="PHENYLALANYL-TRNA SYNTHETASE BETA CHAIN AND LEUCINE-RICH REPEAT-CONTAINING PROTEIN 47"/>
    <property type="match status" value="1"/>
</dbReference>
<keyword evidence="10 15" id="KW-0460">Magnesium</keyword>
<keyword evidence="8 15" id="KW-0547">Nucleotide-binding</keyword>
<proteinExistence type="inferred from homology"/>
<organism evidence="20 21">
    <name type="scientific">Candidatus Andersenbacteria bacterium CG10_big_fil_rev_8_21_14_0_10_54_11</name>
    <dbReference type="NCBI Taxonomy" id="1974485"/>
    <lineage>
        <taxon>Bacteria</taxon>
        <taxon>Candidatus Anderseniibacteriota</taxon>
    </lineage>
</organism>
<dbReference type="GO" id="GO:0000049">
    <property type="term" value="F:tRNA binding"/>
    <property type="evidence" value="ECO:0007669"/>
    <property type="project" value="UniProtKB-UniRule"/>
</dbReference>
<keyword evidence="13 15" id="KW-0030">Aminoacyl-tRNA synthetase</keyword>
<evidence type="ECO:0000256" key="8">
    <source>
        <dbReference type="ARBA" id="ARBA00022741"/>
    </source>
</evidence>
<name>A0A2M6WYZ6_9BACT</name>
<evidence type="ECO:0000256" key="16">
    <source>
        <dbReference type="PROSITE-ProRule" id="PRU00209"/>
    </source>
</evidence>
<keyword evidence="4 15" id="KW-0963">Cytoplasm</keyword>
<dbReference type="InterPro" id="IPR005121">
    <property type="entry name" value="Fdx_antiC-bd"/>
</dbReference>
<dbReference type="GO" id="GO:0000287">
    <property type="term" value="F:magnesium ion binding"/>
    <property type="evidence" value="ECO:0007669"/>
    <property type="project" value="UniProtKB-UniRule"/>
</dbReference>
<evidence type="ECO:0000256" key="4">
    <source>
        <dbReference type="ARBA" id="ARBA00022490"/>
    </source>
</evidence>
<dbReference type="PANTHER" id="PTHR10947:SF0">
    <property type="entry name" value="PHENYLALANINE--TRNA LIGASE BETA SUBUNIT"/>
    <property type="match status" value="1"/>
</dbReference>
<dbReference type="InterPro" id="IPR045060">
    <property type="entry name" value="Phe-tRNA-ligase_IIc_bsu"/>
</dbReference>
<keyword evidence="9 15" id="KW-0067">ATP-binding</keyword>
<feature type="binding site" evidence="15">
    <location>
        <position position="463"/>
    </location>
    <ligand>
        <name>Mg(2+)</name>
        <dbReference type="ChEBI" id="CHEBI:18420"/>
        <note>shared with alpha subunit</note>
    </ligand>
</feature>
<evidence type="ECO:0000256" key="14">
    <source>
        <dbReference type="ARBA" id="ARBA00049255"/>
    </source>
</evidence>
<dbReference type="SUPFAM" id="SSF46955">
    <property type="entry name" value="Putative DNA-binding domain"/>
    <property type="match status" value="1"/>
</dbReference>
<comment type="caution">
    <text evidence="20">The sequence shown here is derived from an EMBL/GenBank/DDBJ whole genome shotgun (WGS) entry which is preliminary data.</text>
</comment>
<dbReference type="InterPro" id="IPR033714">
    <property type="entry name" value="tRNA_bind_bactPheRS"/>
</dbReference>
<dbReference type="SUPFAM" id="SSF50249">
    <property type="entry name" value="Nucleic acid-binding proteins"/>
    <property type="match status" value="1"/>
</dbReference>
<comment type="cofactor">
    <cofactor evidence="15">
        <name>Mg(2+)</name>
        <dbReference type="ChEBI" id="CHEBI:18420"/>
    </cofactor>
    <text evidence="15">Binds 2 magnesium ions per tetramer.</text>
</comment>
<feature type="domain" description="TRNA-binding" evidence="17">
    <location>
        <begin position="39"/>
        <end position="152"/>
    </location>
</feature>
<dbReference type="Pfam" id="PF01588">
    <property type="entry name" value="tRNA_bind"/>
    <property type="match status" value="1"/>
</dbReference>